<proteinExistence type="inferred from homology"/>
<keyword evidence="2" id="KW-0680">Restriction system</keyword>
<evidence type="ECO:0000313" key="5">
    <source>
        <dbReference type="EMBL" id="NRT17537.1"/>
    </source>
</evidence>
<dbReference type="PANTHER" id="PTHR30408">
    <property type="entry name" value="TYPE-1 RESTRICTION ENZYME ECOKI SPECIFICITY PROTEIN"/>
    <property type="match status" value="1"/>
</dbReference>
<dbReference type="Gene3D" id="3.90.220.20">
    <property type="entry name" value="DNA methylase specificity domains"/>
    <property type="match status" value="2"/>
</dbReference>
<evidence type="ECO:0000256" key="2">
    <source>
        <dbReference type="ARBA" id="ARBA00022747"/>
    </source>
</evidence>
<dbReference type="EMBL" id="JABSNP010000001">
    <property type="protein sequence ID" value="NRT17537.1"/>
    <property type="molecule type" value="Genomic_DNA"/>
</dbReference>
<comment type="similarity">
    <text evidence="1">Belongs to the type-I restriction system S methylase family.</text>
</comment>
<dbReference type="CDD" id="cd17244">
    <property type="entry name" value="RMtype1_S_Apa101655I-TRD2-CR2_like"/>
    <property type="match status" value="1"/>
</dbReference>
<evidence type="ECO:0000256" key="1">
    <source>
        <dbReference type="ARBA" id="ARBA00010923"/>
    </source>
</evidence>
<dbReference type="RefSeq" id="WP_173808308.1">
    <property type="nucleotide sequence ID" value="NZ_JABSNP010000001.1"/>
</dbReference>
<dbReference type="Proteomes" id="UP000779507">
    <property type="component" value="Unassembled WGS sequence"/>
</dbReference>
<keyword evidence="6" id="KW-1185">Reference proteome</keyword>
<dbReference type="InterPro" id="IPR000055">
    <property type="entry name" value="Restrct_endonuc_typeI_TRD"/>
</dbReference>
<protein>
    <submittedName>
        <fullName evidence="5">Type I restriction enzyme S subunit</fullName>
        <ecNumber evidence="5">3.1.21.3</ecNumber>
    </submittedName>
</protein>
<dbReference type="PANTHER" id="PTHR30408:SF12">
    <property type="entry name" value="TYPE I RESTRICTION ENZYME MJAVIII SPECIFICITY SUBUNIT"/>
    <property type="match status" value="1"/>
</dbReference>
<reference evidence="5 6" key="1">
    <citation type="submission" date="2020-05" db="EMBL/GenBank/DDBJ databases">
        <title>Genomic Encyclopedia of Type Strains, Phase IV (KMG-V): Genome sequencing to study the core and pangenomes of soil and plant-associated prokaryotes.</title>
        <authorList>
            <person name="Whitman W."/>
        </authorList>
    </citation>
    <scope>NUCLEOTIDE SEQUENCE [LARGE SCALE GENOMIC DNA]</scope>
    <source>
        <strain evidence="5 6">9A</strain>
    </source>
</reference>
<dbReference type="InterPro" id="IPR044946">
    <property type="entry name" value="Restrct_endonuc_typeI_TRD_sf"/>
</dbReference>
<feature type="domain" description="Type I restriction modification DNA specificity" evidence="4">
    <location>
        <begin position="19"/>
        <end position="186"/>
    </location>
</feature>
<evidence type="ECO:0000313" key="6">
    <source>
        <dbReference type="Proteomes" id="UP000779507"/>
    </source>
</evidence>
<accession>A0ABX2FM40</accession>
<dbReference type="InterPro" id="IPR052021">
    <property type="entry name" value="Type-I_RS_S_subunit"/>
</dbReference>
<name>A0ABX2FM40_9BACT</name>
<dbReference type="SUPFAM" id="SSF116734">
    <property type="entry name" value="DNA methylase specificity domain"/>
    <property type="match status" value="2"/>
</dbReference>
<dbReference type="Pfam" id="PF01420">
    <property type="entry name" value="Methylase_S"/>
    <property type="match status" value="2"/>
</dbReference>
<dbReference type="Gene3D" id="1.10.287.1120">
    <property type="entry name" value="Bipartite methylase S protein"/>
    <property type="match status" value="1"/>
</dbReference>
<keyword evidence="3" id="KW-0238">DNA-binding</keyword>
<keyword evidence="5" id="KW-0378">Hydrolase</keyword>
<dbReference type="EC" id="3.1.21.3" evidence="5"/>
<gene>
    <name evidence="5" type="ORF">HNP98_000340</name>
</gene>
<evidence type="ECO:0000256" key="3">
    <source>
        <dbReference type="ARBA" id="ARBA00023125"/>
    </source>
</evidence>
<dbReference type="CDD" id="cd17287">
    <property type="entry name" value="RMtype1_S_EcoN10ORF171P_TRD2-CR2_like"/>
    <property type="match status" value="1"/>
</dbReference>
<sequence>MDTTQVPAGYKLTDLGVLPEEWEVKTLGEIAFIGSGGTPNRKMLEYWDGTIPWVTTAQINSNIIEKAEEFITDAGLQNSAAKMFKKGALLMAMYGQGKTRGKVAVLGIDATTNQACAVIELKDNAQSNYIFYNLTARYEELRQLSNSGGQENLSGGIIKRLSVALPPLAEQQAIAEALGEMDALLAAQRARLAKQRAVKQGLLQGLLSGQQRLPGFAGEWEVKTLSQVATIGIGRTPSRSVKSFWGRGYPWISIADLQTKFIDSTKEEITEAGAASGMTIIPAGTLVMSFKLSLGRMAILQRPMYSNEAICSLQNLSADRDYLHYVLGRTDFSLYGKQAVKGFTLNKQSLAQIEIPFPSPEEQRAIAAVLSEADAYLAALEAEHAKTQLLKQGMMQNLLTGKLRLV</sequence>
<dbReference type="GO" id="GO:0009035">
    <property type="term" value="F:type I site-specific deoxyribonuclease activity"/>
    <property type="evidence" value="ECO:0007669"/>
    <property type="project" value="UniProtKB-EC"/>
</dbReference>
<comment type="caution">
    <text evidence="5">The sequence shown here is derived from an EMBL/GenBank/DDBJ whole genome shotgun (WGS) entry which is preliminary data.</text>
</comment>
<feature type="domain" description="Type I restriction modification DNA specificity" evidence="4">
    <location>
        <begin position="219"/>
        <end position="385"/>
    </location>
</feature>
<organism evidence="5 6">
    <name type="scientific">Hymenobacter caeli</name>
    <dbReference type="NCBI Taxonomy" id="2735894"/>
    <lineage>
        <taxon>Bacteria</taxon>
        <taxon>Pseudomonadati</taxon>
        <taxon>Bacteroidota</taxon>
        <taxon>Cytophagia</taxon>
        <taxon>Cytophagales</taxon>
        <taxon>Hymenobacteraceae</taxon>
        <taxon>Hymenobacter</taxon>
    </lineage>
</organism>
<evidence type="ECO:0000259" key="4">
    <source>
        <dbReference type="Pfam" id="PF01420"/>
    </source>
</evidence>